<proteinExistence type="predicted"/>
<dbReference type="AlphaFoldDB" id="A0A2Z7D6Z0"/>
<feature type="region of interest" description="Disordered" evidence="1">
    <location>
        <begin position="1"/>
        <end position="34"/>
    </location>
</feature>
<keyword evidence="3" id="KW-1185">Reference proteome</keyword>
<sequence length="74" mass="7969">MLPAVAPLLKTSRPNSNNRNRKSQALESQKSEREEATVGFLFVFWPIGSSVQVASLSCSGPYCGNCCSETEGTT</sequence>
<evidence type="ECO:0000313" key="2">
    <source>
        <dbReference type="EMBL" id="KZV55418.1"/>
    </source>
</evidence>
<evidence type="ECO:0000256" key="1">
    <source>
        <dbReference type="SAM" id="MobiDB-lite"/>
    </source>
</evidence>
<organism evidence="2 3">
    <name type="scientific">Dorcoceras hygrometricum</name>
    <dbReference type="NCBI Taxonomy" id="472368"/>
    <lineage>
        <taxon>Eukaryota</taxon>
        <taxon>Viridiplantae</taxon>
        <taxon>Streptophyta</taxon>
        <taxon>Embryophyta</taxon>
        <taxon>Tracheophyta</taxon>
        <taxon>Spermatophyta</taxon>
        <taxon>Magnoliopsida</taxon>
        <taxon>eudicotyledons</taxon>
        <taxon>Gunneridae</taxon>
        <taxon>Pentapetalae</taxon>
        <taxon>asterids</taxon>
        <taxon>lamiids</taxon>
        <taxon>Lamiales</taxon>
        <taxon>Gesneriaceae</taxon>
        <taxon>Didymocarpoideae</taxon>
        <taxon>Trichosporeae</taxon>
        <taxon>Loxocarpinae</taxon>
        <taxon>Dorcoceras</taxon>
    </lineage>
</organism>
<gene>
    <name evidence="2" type="ORF">F511_42663</name>
</gene>
<accession>A0A2Z7D6Z0</accession>
<reference evidence="2 3" key="1">
    <citation type="journal article" date="2015" name="Proc. Natl. Acad. Sci. U.S.A.">
        <title>The resurrection genome of Boea hygrometrica: A blueprint for survival of dehydration.</title>
        <authorList>
            <person name="Xiao L."/>
            <person name="Yang G."/>
            <person name="Zhang L."/>
            <person name="Yang X."/>
            <person name="Zhao S."/>
            <person name="Ji Z."/>
            <person name="Zhou Q."/>
            <person name="Hu M."/>
            <person name="Wang Y."/>
            <person name="Chen M."/>
            <person name="Xu Y."/>
            <person name="Jin H."/>
            <person name="Xiao X."/>
            <person name="Hu G."/>
            <person name="Bao F."/>
            <person name="Hu Y."/>
            <person name="Wan P."/>
            <person name="Li L."/>
            <person name="Deng X."/>
            <person name="Kuang T."/>
            <person name="Xiang C."/>
            <person name="Zhu J.K."/>
            <person name="Oliver M.J."/>
            <person name="He Y."/>
        </authorList>
    </citation>
    <scope>NUCLEOTIDE SEQUENCE [LARGE SCALE GENOMIC DNA]</scope>
    <source>
        <strain evidence="3">cv. XS01</strain>
    </source>
</reference>
<dbReference type="EMBL" id="KQ988602">
    <property type="protein sequence ID" value="KZV55418.1"/>
    <property type="molecule type" value="Genomic_DNA"/>
</dbReference>
<name>A0A2Z7D6Z0_9LAMI</name>
<dbReference type="Proteomes" id="UP000250235">
    <property type="component" value="Unassembled WGS sequence"/>
</dbReference>
<evidence type="ECO:0000313" key="3">
    <source>
        <dbReference type="Proteomes" id="UP000250235"/>
    </source>
</evidence>
<protein>
    <submittedName>
        <fullName evidence="2">Uncharacterized protein</fullName>
    </submittedName>
</protein>